<dbReference type="GO" id="GO:0046982">
    <property type="term" value="F:protein heterodimerization activity"/>
    <property type="evidence" value="ECO:0007669"/>
    <property type="project" value="InterPro"/>
</dbReference>
<dbReference type="PANTHER" id="PTHR11064">
    <property type="entry name" value="CCAAT-BINDING TRANSCRIPTION FACTOR-RELATED"/>
    <property type="match status" value="1"/>
</dbReference>
<dbReference type="Proteomes" id="UP000218231">
    <property type="component" value="Unassembled WGS sequence"/>
</dbReference>
<dbReference type="STRING" id="2018661.A0A2A2JT31"/>
<dbReference type="PANTHER" id="PTHR11064:SF9">
    <property type="entry name" value="NUCLEAR TRANSCRIPTION FACTOR Y SUBUNIT BETA"/>
    <property type="match status" value="1"/>
</dbReference>
<dbReference type="CDD" id="cd22907">
    <property type="entry name" value="HFD_NFYB"/>
    <property type="match status" value="1"/>
</dbReference>
<evidence type="ECO:0000313" key="7">
    <source>
        <dbReference type="EMBL" id="PAV64817.1"/>
    </source>
</evidence>
<dbReference type="Pfam" id="PF00808">
    <property type="entry name" value="CBFD_NFYB_HMF"/>
    <property type="match status" value="1"/>
</dbReference>
<feature type="domain" description="Transcription factor CBF/NF-Y/archaeal histone" evidence="6">
    <location>
        <begin position="71"/>
        <end position="135"/>
    </location>
</feature>
<reference evidence="7 8" key="1">
    <citation type="journal article" date="2017" name="Curr. Biol.">
        <title>Genome architecture and evolution of a unichromosomal asexual nematode.</title>
        <authorList>
            <person name="Fradin H."/>
            <person name="Zegar C."/>
            <person name="Gutwein M."/>
            <person name="Lucas J."/>
            <person name="Kovtun M."/>
            <person name="Corcoran D."/>
            <person name="Baugh L.R."/>
            <person name="Kiontke K."/>
            <person name="Gunsalus K."/>
            <person name="Fitch D.H."/>
            <person name="Piano F."/>
        </authorList>
    </citation>
    <scope>NUCLEOTIDE SEQUENCE [LARGE SCALE GENOMIC DNA]</scope>
    <source>
        <strain evidence="7">PF1309</strain>
    </source>
</reference>
<feature type="compositionally biased region" description="Polar residues" evidence="5">
    <location>
        <begin position="210"/>
        <end position="231"/>
    </location>
</feature>
<dbReference type="InterPro" id="IPR009072">
    <property type="entry name" value="Histone-fold"/>
</dbReference>
<dbReference type="OrthoDB" id="386949at2759"/>
<dbReference type="InterPro" id="IPR027113">
    <property type="entry name" value="Transc_fact_NFYB/HAP3"/>
</dbReference>
<dbReference type="PRINTS" id="PR00615">
    <property type="entry name" value="CCAATSUBUNTA"/>
</dbReference>
<evidence type="ECO:0000256" key="4">
    <source>
        <dbReference type="ARBA" id="ARBA00023163"/>
    </source>
</evidence>
<dbReference type="GO" id="GO:0000978">
    <property type="term" value="F:RNA polymerase II cis-regulatory region sequence-specific DNA binding"/>
    <property type="evidence" value="ECO:0007669"/>
    <property type="project" value="TreeGrafter"/>
</dbReference>
<comment type="similarity">
    <text evidence="1">Belongs to the NFYB/HAP3 subunit family.</text>
</comment>
<keyword evidence="8" id="KW-1185">Reference proteome</keyword>
<protein>
    <recommendedName>
        <fullName evidence="6">Transcription factor CBF/NF-Y/archaeal histone domain-containing protein</fullName>
    </recommendedName>
</protein>
<dbReference type="GO" id="GO:0001228">
    <property type="term" value="F:DNA-binding transcription activator activity, RNA polymerase II-specific"/>
    <property type="evidence" value="ECO:0007669"/>
    <property type="project" value="InterPro"/>
</dbReference>
<feature type="region of interest" description="Disordered" evidence="5">
    <location>
        <begin position="206"/>
        <end position="231"/>
    </location>
</feature>
<comment type="caution">
    <text evidence="7">The sequence shown here is derived from an EMBL/GenBank/DDBJ whole genome shotgun (WGS) entry which is preliminary data.</text>
</comment>
<dbReference type="InterPro" id="IPR003958">
    <property type="entry name" value="CBFA_NFYB_domain"/>
</dbReference>
<proteinExistence type="inferred from homology"/>
<feature type="compositionally biased region" description="Polar residues" evidence="5">
    <location>
        <begin position="177"/>
        <end position="191"/>
    </location>
</feature>
<evidence type="ECO:0000256" key="1">
    <source>
        <dbReference type="ARBA" id="ARBA00009053"/>
    </source>
</evidence>
<evidence type="ECO:0000256" key="3">
    <source>
        <dbReference type="ARBA" id="ARBA00023125"/>
    </source>
</evidence>
<evidence type="ECO:0000256" key="5">
    <source>
        <dbReference type="SAM" id="MobiDB-lite"/>
    </source>
</evidence>
<evidence type="ECO:0000259" key="6">
    <source>
        <dbReference type="Pfam" id="PF00808"/>
    </source>
</evidence>
<keyword evidence="4" id="KW-0804">Transcription</keyword>
<evidence type="ECO:0000256" key="2">
    <source>
        <dbReference type="ARBA" id="ARBA00023015"/>
    </source>
</evidence>
<name>A0A2A2JT31_9BILA</name>
<dbReference type="EMBL" id="LIAE01010239">
    <property type="protein sequence ID" value="PAV64817.1"/>
    <property type="molecule type" value="Genomic_DNA"/>
</dbReference>
<keyword evidence="2" id="KW-0805">Transcription regulation</keyword>
<accession>A0A2A2JT31</accession>
<dbReference type="AlphaFoldDB" id="A0A2A2JT31"/>
<organism evidence="7 8">
    <name type="scientific">Diploscapter pachys</name>
    <dbReference type="NCBI Taxonomy" id="2018661"/>
    <lineage>
        <taxon>Eukaryota</taxon>
        <taxon>Metazoa</taxon>
        <taxon>Ecdysozoa</taxon>
        <taxon>Nematoda</taxon>
        <taxon>Chromadorea</taxon>
        <taxon>Rhabditida</taxon>
        <taxon>Rhabditina</taxon>
        <taxon>Rhabditomorpha</taxon>
        <taxon>Rhabditoidea</taxon>
        <taxon>Rhabditidae</taxon>
        <taxon>Diploscapter</taxon>
    </lineage>
</organism>
<gene>
    <name evidence="7" type="ORF">WR25_01048</name>
</gene>
<dbReference type="Gene3D" id="1.10.20.10">
    <property type="entry name" value="Histone, subunit A"/>
    <property type="match status" value="1"/>
</dbReference>
<feature type="region of interest" description="Disordered" evidence="5">
    <location>
        <begin position="169"/>
        <end position="192"/>
    </location>
</feature>
<dbReference type="GO" id="GO:0016602">
    <property type="term" value="C:CCAAT-binding factor complex"/>
    <property type="evidence" value="ECO:0007669"/>
    <property type="project" value="InterPro"/>
</dbReference>
<evidence type="ECO:0000313" key="8">
    <source>
        <dbReference type="Proteomes" id="UP000218231"/>
    </source>
</evidence>
<dbReference type="SUPFAM" id="SSF47113">
    <property type="entry name" value="Histone-fold"/>
    <property type="match status" value="1"/>
</dbReference>
<keyword evidence="3" id="KW-0238">DNA-binding</keyword>
<sequence>MEREPVVSPEPTYLTLGEDHNIQHPISHQPNYDVNHEQYYEEAPTIDSRPVINHIQNNHAHSKVLLDQERFLPIANIARIMKKMIPSNGKIAKEAKQCVQECVSEFISFVTSEAHDKCASERRRTVTADDLLEALKATGFDNYADTMHTFLAKYKEAHKTISNTCQMTGLLDGQEQPPATTSNNPENNRSPSMDYCEIVENVEQRHLSNRRQNQNRSTTTINEQPSASQPTHTYYTTQMSEENQQNTAQDQNTVVMMNGDYGGQQVVEAQGQTMQIYLDPATKQYYAAYDNNGVREFYPVIIQNGDMMSSDQSQAIEQNHDDYQPQSNQIDPYSDQQSVNQVELDDNRQIRMPQQQSSTMRNYRQTVNYKYVILVIFNGRQLETKEVTHKFESATCALRICK</sequence>